<keyword evidence="2" id="KW-1185">Reference proteome</keyword>
<dbReference type="EMBL" id="BPLQ01001355">
    <property type="protein sequence ID" value="GIX81045.1"/>
    <property type="molecule type" value="Genomic_DNA"/>
</dbReference>
<dbReference type="AlphaFoldDB" id="A0AAV4N9Q9"/>
<accession>A0AAV4N9Q9</accession>
<evidence type="ECO:0000313" key="1">
    <source>
        <dbReference type="EMBL" id="GIX81045.1"/>
    </source>
</evidence>
<gene>
    <name evidence="1" type="ORF">CDAR_26241</name>
</gene>
<proteinExistence type="predicted"/>
<dbReference type="Proteomes" id="UP001054837">
    <property type="component" value="Unassembled WGS sequence"/>
</dbReference>
<reference evidence="1 2" key="1">
    <citation type="submission" date="2021-06" db="EMBL/GenBank/DDBJ databases">
        <title>Caerostris darwini draft genome.</title>
        <authorList>
            <person name="Kono N."/>
            <person name="Arakawa K."/>
        </authorList>
    </citation>
    <scope>NUCLEOTIDE SEQUENCE [LARGE SCALE GENOMIC DNA]</scope>
</reference>
<evidence type="ECO:0000313" key="2">
    <source>
        <dbReference type="Proteomes" id="UP001054837"/>
    </source>
</evidence>
<name>A0AAV4N9Q9_9ARAC</name>
<sequence>MEGANFIAHNPGRKGKLKEMRSATSWRGFLRDSSLTIECLDHIIDPCDGYFMAGVKKVLKARTLRKTCHWWEDMKMGGRSEFYHFVK</sequence>
<organism evidence="1 2">
    <name type="scientific">Caerostris darwini</name>
    <dbReference type="NCBI Taxonomy" id="1538125"/>
    <lineage>
        <taxon>Eukaryota</taxon>
        <taxon>Metazoa</taxon>
        <taxon>Ecdysozoa</taxon>
        <taxon>Arthropoda</taxon>
        <taxon>Chelicerata</taxon>
        <taxon>Arachnida</taxon>
        <taxon>Araneae</taxon>
        <taxon>Araneomorphae</taxon>
        <taxon>Entelegynae</taxon>
        <taxon>Araneoidea</taxon>
        <taxon>Araneidae</taxon>
        <taxon>Caerostris</taxon>
    </lineage>
</organism>
<protein>
    <submittedName>
        <fullName evidence="1">Uncharacterized protein</fullName>
    </submittedName>
</protein>
<comment type="caution">
    <text evidence="1">The sequence shown here is derived from an EMBL/GenBank/DDBJ whole genome shotgun (WGS) entry which is preliminary data.</text>
</comment>